<evidence type="ECO:0000256" key="3">
    <source>
        <dbReference type="ARBA" id="ARBA00018689"/>
    </source>
</evidence>
<protein>
    <recommendedName>
        <fullName evidence="3">rRNA-processing protein EFG1</fullName>
    </recommendedName>
    <alternativeName>
        <fullName evidence="4">rRNA-processing protein efg1</fullName>
    </alternativeName>
</protein>
<keyword evidence="6 8" id="KW-0175">Coiled coil</keyword>
<dbReference type="Pfam" id="PF10153">
    <property type="entry name" value="Efg1"/>
    <property type="match status" value="1"/>
</dbReference>
<dbReference type="AlphaFoldDB" id="A0AAD5U331"/>
<feature type="region of interest" description="Disordered" evidence="9">
    <location>
        <begin position="1"/>
        <end position="30"/>
    </location>
</feature>
<evidence type="ECO:0000256" key="7">
    <source>
        <dbReference type="ARBA" id="ARBA00023242"/>
    </source>
</evidence>
<evidence type="ECO:0000256" key="9">
    <source>
        <dbReference type="SAM" id="MobiDB-lite"/>
    </source>
</evidence>
<evidence type="ECO:0000256" key="8">
    <source>
        <dbReference type="SAM" id="Coils"/>
    </source>
</evidence>
<sequence>MPKSSKVRREKQLPVHELTASQLKKKERDTRRILAKQQKSERGNAAKKVELERRLEAITVQKETKKLQNTSKKLSEKYKYVKFVEQTKVERKIKQLEKKIKNKAEDNLQKNNNSSNEKEYEILKEYQKAILHLNYIKFFPSDLKYISILKLDNLTAKAKLLQDKIIEKVSFFMENKKTLHVFKKSDFIGVNKNDAATELEQEPVEAVEDDFFA</sequence>
<evidence type="ECO:0000313" key="10">
    <source>
        <dbReference type="EMBL" id="KAJ3219892.1"/>
    </source>
</evidence>
<evidence type="ECO:0000256" key="1">
    <source>
        <dbReference type="ARBA" id="ARBA00004604"/>
    </source>
</evidence>
<dbReference type="Proteomes" id="UP001211065">
    <property type="component" value="Unassembled WGS sequence"/>
</dbReference>
<keyword evidence="11" id="KW-1185">Reference proteome</keyword>
<feature type="coiled-coil region" evidence="8">
    <location>
        <begin position="48"/>
        <end position="113"/>
    </location>
</feature>
<proteinExistence type="inferred from homology"/>
<evidence type="ECO:0000256" key="2">
    <source>
        <dbReference type="ARBA" id="ARBA00006916"/>
    </source>
</evidence>
<comment type="subcellular location">
    <subcellularLocation>
        <location evidence="1">Nucleus</location>
        <location evidence="1">Nucleolus</location>
    </subcellularLocation>
</comment>
<evidence type="ECO:0000256" key="6">
    <source>
        <dbReference type="ARBA" id="ARBA00023054"/>
    </source>
</evidence>
<keyword evidence="7" id="KW-0539">Nucleus</keyword>
<evidence type="ECO:0000256" key="4">
    <source>
        <dbReference type="ARBA" id="ARBA00019827"/>
    </source>
</evidence>
<accession>A0AAD5U331</accession>
<dbReference type="GO" id="GO:0030688">
    <property type="term" value="C:preribosome, small subunit precursor"/>
    <property type="evidence" value="ECO:0007669"/>
    <property type="project" value="TreeGrafter"/>
</dbReference>
<comment type="caution">
    <text evidence="10">The sequence shown here is derived from an EMBL/GenBank/DDBJ whole genome shotgun (WGS) entry which is preliminary data.</text>
</comment>
<organism evidence="10 11">
    <name type="scientific">Clydaea vesicula</name>
    <dbReference type="NCBI Taxonomy" id="447962"/>
    <lineage>
        <taxon>Eukaryota</taxon>
        <taxon>Fungi</taxon>
        <taxon>Fungi incertae sedis</taxon>
        <taxon>Chytridiomycota</taxon>
        <taxon>Chytridiomycota incertae sedis</taxon>
        <taxon>Chytridiomycetes</taxon>
        <taxon>Lobulomycetales</taxon>
        <taxon>Lobulomycetaceae</taxon>
        <taxon>Clydaea</taxon>
    </lineage>
</organism>
<comment type="similarity">
    <text evidence="2">Belongs to the EFG1 family.</text>
</comment>
<dbReference type="EMBL" id="JADGJW010000322">
    <property type="protein sequence ID" value="KAJ3219892.1"/>
    <property type="molecule type" value="Genomic_DNA"/>
</dbReference>
<dbReference type="GO" id="GO:0005730">
    <property type="term" value="C:nucleolus"/>
    <property type="evidence" value="ECO:0007669"/>
    <property type="project" value="UniProtKB-SubCell"/>
</dbReference>
<dbReference type="PANTHER" id="PTHR33911">
    <property type="entry name" value="RRNA-PROCESSING PROTEIN EFG1"/>
    <property type="match status" value="1"/>
</dbReference>
<keyword evidence="5" id="KW-0698">rRNA processing</keyword>
<dbReference type="InterPro" id="IPR019310">
    <property type="entry name" value="Efg1"/>
</dbReference>
<reference evidence="10" key="1">
    <citation type="submission" date="2020-05" db="EMBL/GenBank/DDBJ databases">
        <title>Phylogenomic resolution of chytrid fungi.</title>
        <authorList>
            <person name="Stajich J.E."/>
            <person name="Amses K."/>
            <person name="Simmons R."/>
            <person name="Seto K."/>
            <person name="Myers J."/>
            <person name="Bonds A."/>
            <person name="Quandt C.A."/>
            <person name="Barry K."/>
            <person name="Liu P."/>
            <person name="Grigoriev I."/>
            <person name="Longcore J.E."/>
            <person name="James T.Y."/>
        </authorList>
    </citation>
    <scope>NUCLEOTIDE SEQUENCE</scope>
    <source>
        <strain evidence="10">JEL0476</strain>
    </source>
</reference>
<dbReference type="PANTHER" id="PTHR33911:SF1">
    <property type="entry name" value="RRNA-PROCESSING PROTEIN EFG1"/>
    <property type="match status" value="1"/>
</dbReference>
<evidence type="ECO:0000256" key="5">
    <source>
        <dbReference type="ARBA" id="ARBA00022552"/>
    </source>
</evidence>
<gene>
    <name evidence="10" type="ORF">HK099_004538</name>
</gene>
<dbReference type="GO" id="GO:0000462">
    <property type="term" value="P:maturation of SSU-rRNA from tricistronic rRNA transcript (SSU-rRNA, 5.8S rRNA, LSU-rRNA)"/>
    <property type="evidence" value="ECO:0007669"/>
    <property type="project" value="TreeGrafter"/>
</dbReference>
<dbReference type="InterPro" id="IPR050786">
    <property type="entry name" value="EFG1_rRNA-proc"/>
</dbReference>
<name>A0AAD5U331_9FUNG</name>
<evidence type="ECO:0000313" key="11">
    <source>
        <dbReference type="Proteomes" id="UP001211065"/>
    </source>
</evidence>